<comment type="caution">
    <text evidence="2">The sequence shown here is derived from an EMBL/GenBank/DDBJ whole genome shotgun (WGS) entry which is preliminary data.</text>
</comment>
<feature type="signal peptide" evidence="1">
    <location>
        <begin position="1"/>
        <end position="21"/>
    </location>
</feature>
<dbReference type="Proteomes" id="UP001277561">
    <property type="component" value="Unassembled WGS sequence"/>
</dbReference>
<protein>
    <recommendedName>
        <fullName evidence="4">DUF680 domain-containing protein</fullName>
    </recommendedName>
</protein>
<keyword evidence="1" id="KW-0732">Signal</keyword>
<evidence type="ECO:0000313" key="3">
    <source>
        <dbReference type="Proteomes" id="UP001277561"/>
    </source>
</evidence>
<organism evidence="2 3">
    <name type="scientific">Agrobacterium rosae</name>
    <dbReference type="NCBI Taxonomy" id="1972867"/>
    <lineage>
        <taxon>Bacteria</taxon>
        <taxon>Pseudomonadati</taxon>
        <taxon>Pseudomonadota</taxon>
        <taxon>Alphaproteobacteria</taxon>
        <taxon>Hyphomicrobiales</taxon>
        <taxon>Rhizobiaceae</taxon>
        <taxon>Rhizobium/Agrobacterium group</taxon>
        <taxon>Agrobacterium</taxon>
    </lineage>
</organism>
<sequence length="89" mass="9441">MIKQIVISVVAVMAITPTAFAYTKLDKTASPIASIIQGHGTPGDTASSVSNPDVSVRVLASGKVERTNTRYGTVTIIDPRAESVKNNRR</sequence>
<dbReference type="EMBL" id="JAVRAD010000014">
    <property type="protein sequence ID" value="MDX8332092.1"/>
    <property type="molecule type" value="Genomic_DNA"/>
</dbReference>
<evidence type="ECO:0000256" key="1">
    <source>
        <dbReference type="SAM" id="SignalP"/>
    </source>
</evidence>
<accession>A0ABU4W2T7</accession>
<dbReference type="RefSeq" id="WP_012653041.1">
    <property type="nucleotide sequence ID" value="NZ_CP192769.1"/>
</dbReference>
<name>A0ABU4W2T7_9HYPH</name>
<proteinExistence type="predicted"/>
<keyword evidence="3" id="KW-1185">Reference proteome</keyword>
<gene>
    <name evidence="2" type="ORF">RMS29_23030</name>
</gene>
<evidence type="ECO:0000313" key="2">
    <source>
        <dbReference type="EMBL" id="MDX8332092.1"/>
    </source>
</evidence>
<feature type="chain" id="PRO_5045175539" description="DUF680 domain-containing protein" evidence="1">
    <location>
        <begin position="22"/>
        <end position="89"/>
    </location>
</feature>
<evidence type="ECO:0008006" key="4">
    <source>
        <dbReference type="Google" id="ProtNLM"/>
    </source>
</evidence>
<reference evidence="2" key="1">
    <citation type="journal article" date="2023" name="Phytobiomes J">
        <title>Deciphering the key players within the bacterial microbiota associated with aerial crown gall tumors on rhododendron: Insights into the gallobiome.</title>
        <authorList>
            <person name="Kuzmanovic N."/>
            <person name="Nesme J."/>
            <person name="Wolf J."/>
            <person name="Neumann-Schaal M."/>
            <person name="Petersen J."/>
            <person name="Fernandez-Gnecco G."/>
            <person name="Sproeer C."/>
            <person name="Bunk B."/>
            <person name="Overmann J."/>
            <person name="Sorensen S.J."/>
            <person name="Idczak E."/>
            <person name="Smalla K."/>
        </authorList>
    </citation>
    <scope>NUCLEOTIDE SEQUENCE [LARGE SCALE GENOMIC DNA]</scope>
    <source>
        <strain evidence="2">Rho-14.1</strain>
    </source>
</reference>